<dbReference type="EMBL" id="AAEW02000011">
    <property type="protein sequence ID" value="EAT15336.1"/>
    <property type="molecule type" value="Genomic_DNA"/>
</dbReference>
<name>Q1JYS9_DESA6</name>
<dbReference type="SUPFAM" id="SSF53335">
    <property type="entry name" value="S-adenosyl-L-methionine-dependent methyltransferases"/>
    <property type="match status" value="1"/>
</dbReference>
<dbReference type="Proteomes" id="UP000005695">
    <property type="component" value="Unassembled WGS sequence"/>
</dbReference>
<dbReference type="PROSITE" id="PS51689">
    <property type="entry name" value="SAM_RNA_A_N6_MT"/>
    <property type="match status" value="1"/>
</dbReference>
<dbReference type="SMART" id="SM00650">
    <property type="entry name" value="rADc"/>
    <property type="match status" value="1"/>
</dbReference>
<feature type="binding site" evidence="7 8">
    <location>
        <position position="40"/>
    </location>
    <ligand>
        <name>S-adenosyl-L-methionine</name>
        <dbReference type="ChEBI" id="CHEBI:59789"/>
    </ligand>
</feature>
<protein>
    <recommendedName>
        <fullName evidence="7">Ribosomal RNA small subunit methyltransferase A</fullName>
        <ecNumber evidence="7">2.1.1.182</ecNumber>
    </recommendedName>
    <alternativeName>
        <fullName evidence="7">16S rRNA (adenine(1518)-N(6)/adenine(1519)-N(6))-dimethyltransferase</fullName>
    </alternativeName>
    <alternativeName>
        <fullName evidence="7">16S rRNA dimethyladenosine transferase</fullName>
    </alternativeName>
    <alternativeName>
        <fullName evidence="7">16S rRNA dimethylase</fullName>
    </alternativeName>
    <alternativeName>
        <fullName evidence="7">S-adenosylmethionine-6-N', N'-adenosyl(rRNA) dimethyltransferase</fullName>
    </alternativeName>
</protein>
<dbReference type="AlphaFoldDB" id="Q1JYS9"/>
<sequence length="263" mass="29645">MASHRPRKRFGQNFLKDKNVIAATIAAAELTGDDHVLEIGPGQGALTDQMIGRVASLDIIEIDRDLATFFQARPEQHLTVHVGDALRLDWSAILLDPPYKLVANLPYNISSQILFKMIEHRHLIERMVLMFQKEVGDRLRAEPSSKDYGALTVLCQLWFDVSRVALVPPTAFFPQPKVMSEVLCFKQREQPRAQVDDPAFFTRVVKASFAQRRKTLRNCLVAAGFTAEQLEKVTAETGLDFGRRGETFTIEEFAQLAHGLQNI</sequence>
<evidence type="ECO:0000256" key="8">
    <source>
        <dbReference type="PROSITE-ProRule" id="PRU01026"/>
    </source>
</evidence>
<dbReference type="GO" id="GO:0052908">
    <property type="term" value="F:16S rRNA (adenine(1518)-N(6)/adenine(1519)-N(6))-dimethyltransferase activity"/>
    <property type="evidence" value="ECO:0007669"/>
    <property type="project" value="UniProtKB-EC"/>
</dbReference>
<evidence type="ECO:0000256" key="4">
    <source>
        <dbReference type="ARBA" id="ARBA00022679"/>
    </source>
</evidence>
<comment type="similarity">
    <text evidence="7">Belongs to the class I-like SAM-binding methyltransferase superfamily. rRNA adenine N(6)-methyltransferase family. RsmA subfamily.</text>
</comment>
<keyword evidence="2 7" id="KW-0698">rRNA processing</keyword>
<reference evidence="10" key="2">
    <citation type="submission" date="2006-05" db="EMBL/GenBank/DDBJ databases">
        <title>Sequencing of the draft genome and assembly of Desulfuromonas acetoxidans DSM 684.</title>
        <authorList>
            <consortium name="US DOE Joint Genome Institute (JGI-PGF)"/>
            <person name="Copeland A."/>
            <person name="Lucas S."/>
            <person name="Lapidus A."/>
            <person name="Barry K."/>
            <person name="Detter J.C."/>
            <person name="Glavina del Rio T."/>
            <person name="Hammon N."/>
            <person name="Israni S."/>
            <person name="Dalin E."/>
            <person name="Tice H."/>
            <person name="Bruce D."/>
            <person name="Pitluck S."/>
            <person name="Richardson P."/>
        </authorList>
    </citation>
    <scope>NUCLEOTIDE SEQUENCE [LARGE SCALE GENOMIC DNA]</scope>
    <source>
        <strain evidence="10">DSM 684</strain>
    </source>
</reference>
<feature type="binding site" evidence="7 8">
    <location>
        <position position="104"/>
    </location>
    <ligand>
        <name>S-adenosyl-L-methionine</name>
        <dbReference type="ChEBI" id="CHEBI:59789"/>
    </ligand>
</feature>
<dbReference type="HAMAP" id="MF_00607">
    <property type="entry name" value="16SrRNA_methyltr_A"/>
    <property type="match status" value="1"/>
</dbReference>
<dbReference type="InterPro" id="IPR001737">
    <property type="entry name" value="KsgA/Erm"/>
</dbReference>
<feature type="binding site" evidence="7 8">
    <location>
        <position position="84"/>
    </location>
    <ligand>
        <name>S-adenosyl-L-methionine</name>
        <dbReference type="ChEBI" id="CHEBI:59789"/>
    </ligand>
</feature>
<comment type="catalytic activity">
    <reaction evidence="7">
        <text>adenosine(1518)/adenosine(1519) in 16S rRNA + 4 S-adenosyl-L-methionine = N(6)-dimethyladenosine(1518)/N(6)-dimethyladenosine(1519) in 16S rRNA + 4 S-adenosyl-L-homocysteine + 4 H(+)</text>
        <dbReference type="Rhea" id="RHEA:19609"/>
        <dbReference type="Rhea" id="RHEA-COMP:10232"/>
        <dbReference type="Rhea" id="RHEA-COMP:10233"/>
        <dbReference type="ChEBI" id="CHEBI:15378"/>
        <dbReference type="ChEBI" id="CHEBI:57856"/>
        <dbReference type="ChEBI" id="CHEBI:59789"/>
        <dbReference type="ChEBI" id="CHEBI:74411"/>
        <dbReference type="ChEBI" id="CHEBI:74493"/>
        <dbReference type="EC" id="2.1.1.182"/>
    </reaction>
</comment>
<evidence type="ECO:0000313" key="10">
    <source>
        <dbReference type="EMBL" id="EAT15336.1"/>
    </source>
</evidence>
<dbReference type="Pfam" id="PF00398">
    <property type="entry name" value="RrnaAD"/>
    <property type="match status" value="1"/>
</dbReference>
<comment type="function">
    <text evidence="7">Specifically dimethylates two adjacent adenosines (A1518 and A1519) in the loop of a conserved hairpin near the 3'-end of 16S rRNA in the 30S particle. May play a critical role in biogenesis of 30S subunits.</text>
</comment>
<dbReference type="InterPro" id="IPR029063">
    <property type="entry name" value="SAM-dependent_MTases_sf"/>
</dbReference>
<keyword evidence="6 7" id="KW-0694">RNA-binding</keyword>
<evidence type="ECO:0000256" key="1">
    <source>
        <dbReference type="ARBA" id="ARBA00022490"/>
    </source>
</evidence>
<dbReference type="OrthoDB" id="9814755at2"/>
<keyword evidence="1 7" id="KW-0963">Cytoplasm</keyword>
<keyword evidence="3 7" id="KW-0489">Methyltransferase</keyword>
<feature type="binding site" evidence="7 8">
    <location>
        <position position="15"/>
    </location>
    <ligand>
        <name>S-adenosyl-L-methionine</name>
        <dbReference type="ChEBI" id="CHEBI:59789"/>
    </ligand>
</feature>
<dbReference type="Gene3D" id="3.40.50.150">
    <property type="entry name" value="Vaccinia Virus protein VP39"/>
    <property type="match status" value="1"/>
</dbReference>
<proteinExistence type="inferred from homology"/>
<dbReference type="InterPro" id="IPR011530">
    <property type="entry name" value="rRNA_adenine_dimethylase"/>
</dbReference>
<evidence type="ECO:0000256" key="5">
    <source>
        <dbReference type="ARBA" id="ARBA00022691"/>
    </source>
</evidence>
<comment type="subcellular location">
    <subcellularLocation>
        <location evidence="7">Cytoplasm</location>
    </subcellularLocation>
</comment>
<feature type="binding site" evidence="7 8">
    <location>
        <position position="61"/>
    </location>
    <ligand>
        <name>S-adenosyl-L-methionine</name>
        <dbReference type="ChEBI" id="CHEBI:59789"/>
    </ligand>
</feature>
<keyword evidence="5 7" id="KW-0949">S-adenosyl-L-methionine</keyword>
<keyword evidence="11" id="KW-1185">Reference proteome</keyword>
<gene>
    <name evidence="7" type="primary">rsmA</name>
    <name evidence="7" type="synonym">ksgA</name>
    <name evidence="10" type="ORF">Dace_1000</name>
</gene>
<evidence type="ECO:0000313" key="11">
    <source>
        <dbReference type="Proteomes" id="UP000005695"/>
    </source>
</evidence>
<dbReference type="PANTHER" id="PTHR11727:SF7">
    <property type="entry name" value="DIMETHYLADENOSINE TRANSFERASE-RELATED"/>
    <property type="match status" value="1"/>
</dbReference>
<evidence type="ECO:0000256" key="7">
    <source>
        <dbReference type="HAMAP-Rule" id="MF_00607"/>
    </source>
</evidence>
<evidence type="ECO:0000256" key="6">
    <source>
        <dbReference type="ARBA" id="ARBA00022884"/>
    </source>
</evidence>
<evidence type="ECO:0000259" key="9">
    <source>
        <dbReference type="SMART" id="SM00650"/>
    </source>
</evidence>
<dbReference type="InterPro" id="IPR023165">
    <property type="entry name" value="rRNA_Ade_diMease-like_C"/>
</dbReference>
<dbReference type="InterPro" id="IPR020598">
    <property type="entry name" value="rRNA_Ade_methylase_Trfase_N"/>
</dbReference>
<dbReference type="Gene3D" id="1.10.8.100">
    <property type="entry name" value="Ribosomal RNA adenine dimethylase-like, domain 2"/>
    <property type="match status" value="1"/>
</dbReference>
<feature type="domain" description="Ribosomal RNA adenine methylase transferase N-terminal" evidence="9">
    <location>
        <begin position="20"/>
        <end position="189"/>
    </location>
</feature>
<dbReference type="PANTHER" id="PTHR11727">
    <property type="entry name" value="DIMETHYLADENOSINE TRANSFERASE"/>
    <property type="match status" value="1"/>
</dbReference>
<dbReference type="RefSeq" id="WP_006001003.1">
    <property type="nucleotide sequence ID" value="NZ_AAEW02000011.1"/>
</dbReference>
<accession>Q1JYS9</accession>
<feature type="binding site" evidence="7 8">
    <location>
        <position position="13"/>
    </location>
    <ligand>
        <name>S-adenosyl-L-methionine</name>
        <dbReference type="ChEBI" id="CHEBI:59789"/>
    </ligand>
</feature>
<comment type="caution">
    <text evidence="10">The sequence shown here is derived from an EMBL/GenBank/DDBJ whole genome shotgun (WGS) entry which is preliminary data.</text>
</comment>
<keyword evidence="4 7" id="KW-0808">Transferase</keyword>
<dbReference type="EC" id="2.1.1.182" evidence="7"/>
<reference evidence="10" key="1">
    <citation type="submission" date="2006-05" db="EMBL/GenBank/DDBJ databases">
        <title>Annotation of the draft genome assembly of Desulfuromonas acetoxidans DSM 684.</title>
        <authorList>
            <consortium name="US DOE Joint Genome Institute (JGI-ORNL)"/>
            <person name="Larimer F."/>
            <person name="Land M."/>
            <person name="Hauser L."/>
        </authorList>
    </citation>
    <scope>NUCLEOTIDE SEQUENCE [LARGE SCALE GENOMIC DNA]</scope>
    <source>
        <strain evidence="10">DSM 684</strain>
    </source>
</reference>
<evidence type="ECO:0000256" key="3">
    <source>
        <dbReference type="ARBA" id="ARBA00022603"/>
    </source>
</evidence>
<organism evidence="10 11">
    <name type="scientific">Desulfuromonas acetoxidans (strain DSM 684 / 11070)</name>
    <dbReference type="NCBI Taxonomy" id="281689"/>
    <lineage>
        <taxon>Bacteria</taxon>
        <taxon>Pseudomonadati</taxon>
        <taxon>Thermodesulfobacteriota</taxon>
        <taxon>Desulfuromonadia</taxon>
        <taxon>Desulfuromonadales</taxon>
        <taxon>Desulfuromonadaceae</taxon>
        <taxon>Desulfuromonas</taxon>
    </lineage>
</organism>
<dbReference type="GO" id="GO:0005829">
    <property type="term" value="C:cytosol"/>
    <property type="evidence" value="ECO:0007669"/>
    <property type="project" value="TreeGrafter"/>
</dbReference>
<dbReference type="NCBIfam" id="TIGR00755">
    <property type="entry name" value="ksgA"/>
    <property type="match status" value="1"/>
</dbReference>
<evidence type="ECO:0000256" key="2">
    <source>
        <dbReference type="ARBA" id="ARBA00022552"/>
    </source>
</evidence>
<dbReference type="GO" id="GO:0003723">
    <property type="term" value="F:RNA binding"/>
    <property type="evidence" value="ECO:0007669"/>
    <property type="project" value="UniProtKB-UniRule"/>
</dbReference>